<keyword evidence="2" id="KW-1185">Reference proteome</keyword>
<gene>
    <name evidence="1" type="ORF">POCTA_138.1.T0690186</name>
</gene>
<name>A0A8S1VM86_PAROT</name>
<dbReference type="EMBL" id="CAJJDP010000068">
    <property type="protein sequence ID" value="CAD8177693.1"/>
    <property type="molecule type" value="Genomic_DNA"/>
</dbReference>
<dbReference type="Proteomes" id="UP000683925">
    <property type="component" value="Unassembled WGS sequence"/>
</dbReference>
<evidence type="ECO:0000313" key="2">
    <source>
        <dbReference type="Proteomes" id="UP000683925"/>
    </source>
</evidence>
<comment type="caution">
    <text evidence="1">The sequence shown here is derived from an EMBL/GenBank/DDBJ whole genome shotgun (WGS) entry which is preliminary data.</text>
</comment>
<evidence type="ECO:0000313" key="1">
    <source>
        <dbReference type="EMBL" id="CAD8177693.1"/>
    </source>
</evidence>
<reference evidence="1" key="1">
    <citation type="submission" date="2021-01" db="EMBL/GenBank/DDBJ databases">
        <authorList>
            <consortium name="Genoscope - CEA"/>
            <person name="William W."/>
        </authorList>
    </citation>
    <scope>NUCLEOTIDE SEQUENCE</scope>
</reference>
<dbReference type="AlphaFoldDB" id="A0A8S1VM86"/>
<protein>
    <submittedName>
        <fullName evidence="1">Uncharacterized protein</fullName>
    </submittedName>
</protein>
<accession>A0A8S1VM86</accession>
<sequence length="38" mass="4453">MQDLLLLRQSCSEIEFHPIIDAIQGVVLENQFKIVRQK</sequence>
<organism evidence="1 2">
    <name type="scientific">Paramecium octaurelia</name>
    <dbReference type="NCBI Taxonomy" id="43137"/>
    <lineage>
        <taxon>Eukaryota</taxon>
        <taxon>Sar</taxon>
        <taxon>Alveolata</taxon>
        <taxon>Ciliophora</taxon>
        <taxon>Intramacronucleata</taxon>
        <taxon>Oligohymenophorea</taxon>
        <taxon>Peniculida</taxon>
        <taxon>Parameciidae</taxon>
        <taxon>Paramecium</taxon>
    </lineage>
</organism>
<proteinExistence type="predicted"/>